<dbReference type="AlphaFoldDB" id="A0A1I3G1P1"/>
<evidence type="ECO:0000313" key="1">
    <source>
        <dbReference type="EMBL" id="SFI17418.1"/>
    </source>
</evidence>
<accession>A0A1I3G1P1</accession>
<sequence>MEYGKLKWLDQVRQPIRVRSYAIHIEAVYAE</sequence>
<reference evidence="2" key="1">
    <citation type="submission" date="2016-10" db="EMBL/GenBank/DDBJ databases">
        <authorList>
            <person name="Varghese N."/>
            <person name="Submissions S."/>
        </authorList>
    </citation>
    <scope>NUCLEOTIDE SEQUENCE [LARGE SCALE GENOMIC DNA]</scope>
    <source>
        <strain evidence="2">LMG 24016</strain>
    </source>
</reference>
<dbReference type="Proteomes" id="UP000243606">
    <property type="component" value="Unassembled WGS sequence"/>
</dbReference>
<proteinExistence type="predicted"/>
<dbReference type="EMBL" id="FOQL01000001">
    <property type="protein sequence ID" value="SFI17418.1"/>
    <property type="molecule type" value="Genomic_DNA"/>
</dbReference>
<dbReference type="STRING" id="425504.SAMN05216206_1741"/>
<evidence type="ECO:0000313" key="2">
    <source>
        <dbReference type="Proteomes" id="UP000243606"/>
    </source>
</evidence>
<protein>
    <submittedName>
        <fullName evidence="1">Uncharacterized protein</fullName>
    </submittedName>
</protein>
<organism evidence="1 2">
    <name type="scientific">Pseudomonas guineae</name>
    <dbReference type="NCBI Taxonomy" id="425504"/>
    <lineage>
        <taxon>Bacteria</taxon>
        <taxon>Pseudomonadati</taxon>
        <taxon>Pseudomonadota</taxon>
        <taxon>Gammaproteobacteria</taxon>
        <taxon>Pseudomonadales</taxon>
        <taxon>Pseudomonadaceae</taxon>
        <taxon>Pseudomonas</taxon>
    </lineage>
</organism>
<name>A0A1I3G1P1_9PSED</name>
<gene>
    <name evidence="1" type="ORF">SAMN05216206_1741</name>
</gene>
<keyword evidence="2" id="KW-1185">Reference proteome</keyword>